<dbReference type="EC" id="2.7.13.3" evidence="3"/>
<evidence type="ECO:0000256" key="10">
    <source>
        <dbReference type="ARBA" id="ARBA00022840"/>
    </source>
</evidence>
<dbReference type="PANTHER" id="PTHR43065:SF10">
    <property type="entry name" value="PEROXIDE STRESS-ACTIVATED HISTIDINE KINASE MAK3"/>
    <property type="match status" value="1"/>
</dbReference>
<evidence type="ECO:0000256" key="12">
    <source>
        <dbReference type="ARBA" id="ARBA00023012"/>
    </source>
</evidence>
<feature type="transmembrane region" description="Helical" evidence="15">
    <location>
        <begin position="210"/>
        <end position="231"/>
    </location>
</feature>
<evidence type="ECO:0000256" key="6">
    <source>
        <dbReference type="ARBA" id="ARBA00022679"/>
    </source>
</evidence>
<name>A0A4Q1B132_9BACT</name>
<evidence type="ECO:0000313" key="17">
    <source>
        <dbReference type="EMBL" id="RXK12197.1"/>
    </source>
</evidence>
<dbReference type="PRINTS" id="PR00344">
    <property type="entry name" value="BCTRLSENSOR"/>
</dbReference>
<dbReference type="SMART" id="SM01049">
    <property type="entry name" value="Cache_2"/>
    <property type="match status" value="1"/>
</dbReference>
<keyword evidence="7 15" id="KW-0812">Transmembrane</keyword>
<dbReference type="AlphaFoldDB" id="A0A4Q1B132"/>
<comment type="caution">
    <text evidence="17">The sequence shown here is derived from an EMBL/GenBank/DDBJ whole genome shotgun (WGS) entry which is preliminary data.</text>
</comment>
<dbReference type="InterPro" id="IPR005467">
    <property type="entry name" value="His_kinase_dom"/>
</dbReference>
<dbReference type="SUPFAM" id="SSF47384">
    <property type="entry name" value="Homodimeric domain of signal transducing histidine kinase"/>
    <property type="match status" value="1"/>
</dbReference>
<keyword evidence="4" id="KW-1003">Cell membrane</keyword>
<evidence type="ECO:0000259" key="16">
    <source>
        <dbReference type="PROSITE" id="PS50109"/>
    </source>
</evidence>
<keyword evidence="11 15" id="KW-1133">Transmembrane helix</keyword>
<protein>
    <recommendedName>
        <fullName evidence="3">histidine kinase</fullName>
        <ecNumber evidence="3">2.7.13.3</ecNumber>
    </recommendedName>
</protein>
<keyword evidence="18" id="KW-1185">Reference proteome</keyword>
<evidence type="ECO:0000256" key="8">
    <source>
        <dbReference type="ARBA" id="ARBA00022741"/>
    </source>
</evidence>
<dbReference type="EMBL" id="NXIE01000004">
    <property type="protein sequence ID" value="RXK12197.1"/>
    <property type="molecule type" value="Genomic_DNA"/>
</dbReference>
<keyword evidence="10" id="KW-0067">ATP-binding</keyword>
<evidence type="ECO:0000256" key="4">
    <source>
        <dbReference type="ARBA" id="ARBA00022475"/>
    </source>
</evidence>
<keyword evidence="9 17" id="KW-0418">Kinase</keyword>
<evidence type="ECO:0000313" key="18">
    <source>
        <dbReference type="Proteomes" id="UP000289718"/>
    </source>
</evidence>
<dbReference type="GO" id="GO:0005886">
    <property type="term" value="C:plasma membrane"/>
    <property type="evidence" value="ECO:0007669"/>
    <property type="project" value="UniProtKB-SubCell"/>
</dbReference>
<dbReference type="PANTHER" id="PTHR43065">
    <property type="entry name" value="SENSOR HISTIDINE KINASE"/>
    <property type="match status" value="1"/>
</dbReference>
<dbReference type="CDD" id="cd18774">
    <property type="entry name" value="PDC2_HK_sensor"/>
    <property type="match status" value="1"/>
</dbReference>
<comment type="catalytic activity">
    <reaction evidence="1">
        <text>ATP + protein L-histidine = ADP + protein N-phospho-L-histidine.</text>
        <dbReference type="EC" id="2.7.13.3"/>
    </reaction>
</comment>
<dbReference type="InterPro" id="IPR004358">
    <property type="entry name" value="Sig_transdc_His_kin-like_C"/>
</dbReference>
<keyword evidence="5" id="KW-0597">Phosphoprotein</keyword>
<dbReference type="InterPro" id="IPR003594">
    <property type="entry name" value="HATPase_dom"/>
</dbReference>
<evidence type="ECO:0000256" key="7">
    <source>
        <dbReference type="ARBA" id="ARBA00022692"/>
    </source>
</evidence>
<keyword evidence="13 15" id="KW-0472">Membrane</keyword>
<feature type="domain" description="Histidine kinase" evidence="16">
    <location>
        <begin position="293"/>
        <end position="508"/>
    </location>
</feature>
<accession>A0A4Q1B132</accession>
<evidence type="ECO:0000256" key="5">
    <source>
        <dbReference type="ARBA" id="ARBA00022553"/>
    </source>
</evidence>
<evidence type="ECO:0000256" key="9">
    <source>
        <dbReference type="ARBA" id="ARBA00022777"/>
    </source>
</evidence>
<dbReference type="InterPro" id="IPR033480">
    <property type="entry name" value="sCache_2"/>
</dbReference>
<keyword evidence="14" id="KW-0175">Coiled coil</keyword>
<keyword evidence="6" id="KW-0808">Transferase</keyword>
<dbReference type="Pfam" id="PF17200">
    <property type="entry name" value="sCache_2"/>
    <property type="match status" value="1"/>
</dbReference>
<proteinExistence type="predicted"/>
<feature type="transmembrane region" description="Helical" evidence="15">
    <location>
        <begin position="12"/>
        <end position="31"/>
    </location>
</feature>
<dbReference type="Proteomes" id="UP000289718">
    <property type="component" value="Unassembled WGS sequence"/>
</dbReference>
<dbReference type="GO" id="GO:0000155">
    <property type="term" value="F:phosphorelay sensor kinase activity"/>
    <property type="evidence" value="ECO:0007669"/>
    <property type="project" value="InterPro"/>
</dbReference>
<keyword evidence="8" id="KW-0547">Nucleotide-binding</keyword>
<dbReference type="OrthoDB" id="9805967at2"/>
<dbReference type="Gene3D" id="3.30.565.10">
    <property type="entry name" value="Histidine kinase-like ATPase, C-terminal domain"/>
    <property type="match status" value="1"/>
</dbReference>
<reference evidence="17 18" key="1">
    <citation type="submission" date="2017-09" db="EMBL/GenBank/DDBJ databases">
        <title>Genomics of the genus Arcobacter.</title>
        <authorList>
            <person name="Perez-Cataluna A."/>
            <person name="Figueras M.J."/>
            <person name="Salas-Masso N."/>
        </authorList>
    </citation>
    <scope>NUCLEOTIDE SEQUENCE [LARGE SCALE GENOMIC DNA]</scope>
    <source>
        <strain evidence="17 18">F156-34</strain>
    </source>
</reference>
<dbReference type="Pfam" id="PF02518">
    <property type="entry name" value="HATPase_c"/>
    <property type="match status" value="1"/>
</dbReference>
<dbReference type="RefSeq" id="WP_129062062.1">
    <property type="nucleotide sequence ID" value="NZ_NXIE01000004.1"/>
</dbReference>
<feature type="coiled-coil region" evidence="14">
    <location>
        <begin position="239"/>
        <end position="277"/>
    </location>
</feature>
<dbReference type="Gene3D" id="3.30.450.20">
    <property type="entry name" value="PAS domain"/>
    <property type="match status" value="1"/>
</dbReference>
<dbReference type="SMART" id="SM00387">
    <property type="entry name" value="HATPase_c"/>
    <property type="match status" value="1"/>
</dbReference>
<keyword evidence="12" id="KW-0902">Two-component regulatory system</keyword>
<comment type="subcellular location">
    <subcellularLocation>
        <location evidence="2">Cell membrane</location>
        <topology evidence="2">Multi-pass membrane protein</topology>
    </subcellularLocation>
</comment>
<dbReference type="SUPFAM" id="SSF55874">
    <property type="entry name" value="ATPase domain of HSP90 chaperone/DNA topoisomerase II/histidine kinase"/>
    <property type="match status" value="1"/>
</dbReference>
<gene>
    <name evidence="17" type="ORF">CP965_10485</name>
</gene>
<dbReference type="InterPro" id="IPR036097">
    <property type="entry name" value="HisK_dim/P_sf"/>
</dbReference>
<evidence type="ECO:0000256" key="1">
    <source>
        <dbReference type="ARBA" id="ARBA00000085"/>
    </source>
</evidence>
<dbReference type="GO" id="GO:0005524">
    <property type="term" value="F:ATP binding"/>
    <property type="evidence" value="ECO:0007669"/>
    <property type="project" value="UniProtKB-KW"/>
</dbReference>
<evidence type="ECO:0000256" key="11">
    <source>
        <dbReference type="ARBA" id="ARBA00022989"/>
    </source>
</evidence>
<sequence length="511" mass="59815">MFSEKNIPKLIILTPIITVILIAFLTIYFFVQNQYNYFEMESILVEKEYLQKQKDILKKEVDYAVNYINHRVNNNEKLTEEELKKDILEYLETIRYGKHGYLWVHDTDYYLRAHPFRQNSLNTYDVDLKDAKGSLITKKFIDETIKNPKGVFVEYHWQKPKEENFSKKLGYFELYSKYKWVIGAGLYIDDIQKSIKENKEKLQKKINKHIRLVVIVSFLVILIIGILSFFISRKITKVFKRYQNNVKKKELLLEDLNRNLELKVQKAIKEVKRKDRAMLHQSRLARMGAMLSMIAHQWRQPLSEVSGILMELETANKFGKVTSSMIENSVKDSNKQIEFMSNTIEDFRNFFKPDKKKVDFYLEVACDEALTLVEASLKSFNIKIEKKIKFNSLIYGYEREFAQVILNLLSNAKDVLVQRNIQNPTIKLVVSKKDNNAIIKVKDNAGGVEDDYLDLIFEPYFTTKSSSKGTGLGLYMAKMIIEKNMGGELSVENKRKGACFLIVLPIEELKK</sequence>
<organism evidence="17 18">
    <name type="scientific">Halarcobacter mediterraneus</name>
    <dbReference type="NCBI Taxonomy" id="2023153"/>
    <lineage>
        <taxon>Bacteria</taxon>
        <taxon>Pseudomonadati</taxon>
        <taxon>Campylobacterota</taxon>
        <taxon>Epsilonproteobacteria</taxon>
        <taxon>Campylobacterales</taxon>
        <taxon>Arcobacteraceae</taxon>
        <taxon>Halarcobacter</taxon>
    </lineage>
</organism>
<dbReference type="InterPro" id="IPR036890">
    <property type="entry name" value="HATPase_C_sf"/>
</dbReference>
<evidence type="ECO:0000256" key="2">
    <source>
        <dbReference type="ARBA" id="ARBA00004651"/>
    </source>
</evidence>
<evidence type="ECO:0000256" key="13">
    <source>
        <dbReference type="ARBA" id="ARBA00023136"/>
    </source>
</evidence>
<dbReference type="PROSITE" id="PS50109">
    <property type="entry name" value="HIS_KIN"/>
    <property type="match status" value="1"/>
</dbReference>
<evidence type="ECO:0000256" key="15">
    <source>
        <dbReference type="SAM" id="Phobius"/>
    </source>
</evidence>
<evidence type="ECO:0000256" key="3">
    <source>
        <dbReference type="ARBA" id="ARBA00012438"/>
    </source>
</evidence>
<evidence type="ECO:0000256" key="14">
    <source>
        <dbReference type="SAM" id="Coils"/>
    </source>
</evidence>
<dbReference type="Gene3D" id="1.10.287.130">
    <property type="match status" value="1"/>
</dbReference>